<dbReference type="EMBL" id="QRKB01000004">
    <property type="protein sequence ID" value="RHH84324.1"/>
    <property type="molecule type" value="Genomic_DNA"/>
</dbReference>
<feature type="transmembrane region" description="Helical" evidence="1">
    <location>
        <begin position="182"/>
        <end position="204"/>
    </location>
</feature>
<accession>A0A414YE28</accession>
<proteinExistence type="predicted"/>
<feature type="transmembrane region" description="Helical" evidence="1">
    <location>
        <begin position="66"/>
        <end position="85"/>
    </location>
</feature>
<protein>
    <submittedName>
        <fullName evidence="2">Uncharacterized protein</fullName>
    </submittedName>
</protein>
<dbReference type="RefSeq" id="WP_118253798.1">
    <property type="nucleotide sequence ID" value="NZ_JAPDUO010000009.1"/>
</dbReference>
<feature type="transmembrane region" description="Helical" evidence="1">
    <location>
        <begin position="106"/>
        <end position="127"/>
    </location>
</feature>
<reference evidence="2 3" key="1">
    <citation type="submission" date="2018-08" db="EMBL/GenBank/DDBJ databases">
        <title>A genome reference for cultivated species of the human gut microbiota.</title>
        <authorList>
            <person name="Zou Y."/>
            <person name="Xue W."/>
            <person name="Luo G."/>
        </authorList>
    </citation>
    <scope>NUCLEOTIDE SEQUENCE [LARGE SCALE GENOMIC DNA]</scope>
    <source>
        <strain evidence="2 3">AM16-54</strain>
    </source>
</reference>
<sequence>MKNKIFNFVLDLFKNGDEEEPAGIFAQVKIYRSTSARVFEFIVGILVLAMWLLTIRNIIHATSDDWFLYIVIAAVGTLFSVQNLRHSYHPTAIDLPFVKIVNARQVYYLSLSSRFASVGLSLFFLWISCVDLIDNEDLFFGGMVACCVLLCLNGVFFFYKIYQLRNLVEVEDPEPAIKNEKLLTIGVWVLTAVLGFAMHLLPIWDCMPKILSGILRGILVIAMVVGIVWVCKRYFGLFREIDKDASDSSRK</sequence>
<keyword evidence="1" id="KW-0812">Transmembrane</keyword>
<gene>
    <name evidence="2" type="ORF">DW192_03240</name>
</gene>
<evidence type="ECO:0000313" key="3">
    <source>
        <dbReference type="Proteomes" id="UP000284548"/>
    </source>
</evidence>
<dbReference type="AlphaFoldDB" id="A0A414YE28"/>
<dbReference type="Proteomes" id="UP000284548">
    <property type="component" value="Unassembled WGS sequence"/>
</dbReference>
<feature type="transmembrane region" description="Helical" evidence="1">
    <location>
        <begin position="210"/>
        <end position="231"/>
    </location>
</feature>
<evidence type="ECO:0000256" key="1">
    <source>
        <dbReference type="SAM" id="Phobius"/>
    </source>
</evidence>
<comment type="caution">
    <text evidence="2">The sequence shown here is derived from an EMBL/GenBank/DDBJ whole genome shotgun (WGS) entry which is preliminary data.</text>
</comment>
<evidence type="ECO:0000313" key="2">
    <source>
        <dbReference type="EMBL" id="RHH84324.1"/>
    </source>
</evidence>
<organism evidence="2 3">
    <name type="scientific">Segatella copri</name>
    <dbReference type="NCBI Taxonomy" id="165179"/>
    <lineage>
        <taxon>Bacteria</taxon>
        <taxon>Pseudomonadati</taxon>
        <taxon>Bacteroidota</taxon>
        <taxon>Bacteroidia</taxon>
        <taxon>Bacteroidales</taxon>
        <taxon>Prevotellaceae</taxon>
        <taxon>Segatella</taxon>
    </lineage>
</organism>
<name>A0A414YE28_9BACT</name>
<keyword evidence="1" id="KW-1133">Transmembrane helix</keyword>
<feature type="transmembrane region" description="Helical" evidence="1">
    <location>
        <begin position="139"/>
        <end position="162"/>
    </location>
</feature>
<keyword evidence="1" id="KW-0472">Membrane</keyword>
<feature type="transmembrane region" description="Helical" evidence="1">
    <location>
        <begin position="38"/>
        <end position="60"/>
    </location>
</feature>